<reference evidence="2" key="1">
    <citation type="journal article" date="2019" name="Int. J. Syst. Evol. Microbiol.">
        <title>The Global Catalogue of Microorganisms (GCM) 10K type strain sequencing project: providing services to taxonomists for standard genome sequencing and annotation.</title>
        <authorList>
            <consortium name="The Broad Institute Genomics Platform"/>
            <consortium name="The Broad Institute Genome Sequencing Center for Infectious Disease"/>
            <person name="Wu L."/>
            <person name="Ma J."/>
        </authorList>
    </citation>
    <scope>NUCLEOTIDE SEQUENCE [LARGE SCALE GENOMIC DNA]</scope>
    <source>
        <strain evidence="2">CGMCC 4.7132</strain>
    </source>
</reference>
<evidence type="ECO:0000313" key="1">
    <source>
        <dbReference type="EMBL" id="MFC4531990.1"/>
    </source>
</evidence>
<gene>
    <name evidence="1" type="ORF">ACFO60_14545</name>
</gene>
<comment type="caution">
    <text evidence="1">The sequence shown here is derived from an EMBL/GenBank/DDBJ whole genome shotgun (WGS) entry which is preliminary data.</text>
</comment>
<dbReference type="Pfam" id="PF07366">
    <property type="entry name" value="SnoaL"/>
    <property type="match status" value="1"/>
</dbReference>
<dbReference type="InterPro" id="IPR009959">
    <property type="entry name" value="Cyclase_SnoaL-like"/>
</dbReference>
<evidence type="ECO:0000313" key="2">
    <source>
        <dbReference type="Proteomes" id="UP001596004"/>
    </source>
</evidence>
<dbReference type="Gene3D" id="3.10.450.50">
    <property type="match status" value="1"/>
</dbReference>
<sequence length="90" mass="9472">MSEQAAPQNLPVRIRATGPEEVRRLTAMIRAALPDATFSVQERVEDDKGAVAVVVTARGTHTGQVGGYAPTGRQATVVIVSSLATRTSAR</sequence>
<organism evidence="1 2">
    <name type="scientific">Sphaerisporangium dianthi</name>
    <dbReference type="NCBI Taxonomy" id="1436120"/>
    <lineage>
        <taxon>Bacteria</taxon>
        <taxon>Bacillati</taxon>
        <taxon>Actinomycetota</taxon>
        <taxon>Actinomycetes</taxon>
        <taxon>Streptosporangiales</taxon>
        <taxon>Streptosporangiaceae</taxon>
        <taxon>Sphaerisporangium</taxon>
    </lineage>
</organism>
<dbReference type="InterPro" id="IPR032710">
    <property type="entry name" value="NTF2-like_dom_sf"/>
</dbReference>
<protein>
    <submittedName>
        <fullName evidence="1">Ester cyclase</fullName>
    </submittedName>
</protein>
<keyword evidence="2" id="KW-1185">Reference proteome</keyword>
<proteinExistence type="predicted"/>
<dbReference type="Proteomes" id="UP001596004">
    <property type="component" value="Unassembled WGS sequence"/>
</dbReference>
<dbReference type="RefSeq" id="WP_380840701.1">
    <property type="nucleotide sequence ID" value="NZ_JBHSFP010000008.1"/>
</dbReference>
<dbReference type="EMBL" id="JBHSFP010000008">
    <property type="protein sequence ID" value="MFC4531990.1"/>
    <property type="molecule type" value="Genomic_DNA"/>
</dbReference>
<accession>A0ABV9CH21</accession>
<dbReference type="SUPFAM" id="SSF54427">
    <property type="entry name" value="NTF2-like"/>
    <property type="match status" value="1"/>
</dbReference>
<name>A0ABV9CH21_9ACTN</name>